<evidence type="ECO:0000313" key="3">
    <source>
        <dbReference type="Proteomes" id="UP001595528"/>
    </source>
</evidence>
<sequence length="934" mass="101061">MTQPDADAEPGMTAVAATGRGGRAWLEGLLLVGLGTLLYTILFARLYFRDDTVMGGDTQVLWSLNHLALYALKAYGTFLWWDPTALGGWPAYVNLSVGWFNYLGPWSLLWLGPFTLLAPLLDLSVNQVLVFQKTILCFVLNATGAWLLSREILRSRAARIFVMLGFALGAMPFQGFRDSVLWENMAPTLFLFWTLVRLVERRDLASLKLVYLFAALGAASLSYATLQVAIWWFFAAIFLIVLVHPSVLRTVGQLHVALWRQPGGRAFLAVAVLAVLAGLVALTAPVMFHLGELLRVLGIGPVDWDTDAGGNFGSLMAHHQGWSVLLTWAPFSDLYEAGLGLKNVLGDINRAGIDQRYLGIATLPLLLVALLRGERLRWLVVLLLTWFLCALFVAYTRENQAIVALMDHAAVFRNIRTIANTLPRDVPSLFLLIAAGLGVDALLRRRDMPGDGWLRVLLVLLAAAAAAALLASILPVFAAVRHSLGHIGIFLGALSLLALAMTFAAGHGARRTMAIGFLLLVACDLTLSSSHYWQRGLVWFRNAGPHSLPQIDVLRPIDSAGQNWPGAYAGVIHNAYVGPILGLRPWLVLESRPERQALLPNWNAEIRTMSRYPDASLQRDVAEMPFAAIRDIDAAELPAAGMLLHRPPSPEVAPVADAGDSDSIVLRSFAPARFEFDVQTAAPAYLLLRDNDDRFWTARVNGEAVPILRADFTQKAILLPAGEARVTFDYDPWPVRLAWWVYYLLLASLLALLLARGGGHRRTGLCLAGAGAIVLAAYGATLLLAASRADQAVAAAQARLDAGLSGTTLRLPGGREVPLRPGTVGALERVHLDANGLSTVAGWVVEPQTGMPADGVHLFVGDAYWTSVTPDLVRADIGGRVPSGFTLTGHGMDSSTIADVRAFASFPGGYAHAIGGAPVRHADPPWTPPPLPKD</sequence>
<feature type="transmembrane region" description="Helical" evidence="1">
    <location>
        <begin position="426"/>
        <end position="443"/>
    </location>
</feature>
<gene>
    <name evidence="2" type="ORF">ACFOGJ_18795</name>
</gene>
<feature type="transmembrane region" description="Helical" evidence="1">
    <location>
        <begin position="767"/>
        <end position="786"/>
    </location>
</feature>
<feature type="transmembrane region" description="Helical" evidence="1">
    <location>
        <begin position="455"/>
        <end position="478"/>
    </location>
</feature>
<keyword evidence="1" id="KW-0812">Transmembrane</keyword>
<dbReference type="Proteomes" id="UP001595528">
    <property type="component" value="Unassembled WGS sequence"/>
</dbReference>
<feature type="transmembrane region" description="Helical" evidence="1">
    <location>
        <begin position="160"/>
        <end position="176"/>
    </location>
</feature>
<feature type="transmembrane region" description="Helical" evidence="1">
    <location>
        <begin position="206"/>
        <end position="224"/>
    </location>
</feature>
<comment type="caution">
    <text evidence="2">The sequence shown here is derived from an EMBL/GenBank/DDBJ whole genome shotgun (WGS) entry which is preliminary data.</text>
</comment>
<feature type="transmembrane region" description="Helical" evidence="1">
    <location>
        <begin position="737"/>
        <end position="755"/>
    </location>
</feature>
<evidence type="ECO:0000256" key="1">
    <source>
        <dbReference type="SAM" id="Phobius"/>
    </source>
</evidence>
<reference evidence="3" key="1">
    <citation type="journal article" date="2019" name="Int. J. Syst. Evol. Microbiol.">
        <title>The Global Catalogue of Microorganisms (GCM) 10K type strain sequencing project: providing services to taxonomists for standard genome sequencing and annotation.</title>
        <authorList>
            <consortium name="The Broad Institute Genomics Platform"/>
            <consortium name="The Broad Institute Genome Sequencing Center for Infectious Disease"/>
            <person name="Wu L."/>
            <person name="Ma J."/>
        </authorList>
    </citation>
    <scope>NUCLEOTIDE SEQUENCE [LARGE SCALE GENOMIC DNA]</scope>
    <source>
        <strain evidence="3">KCTC 42964</strain>
    </source>
</reference>
<name>A0ABV7L3W4_9PROT</name>
<evidence type="ECO:0008006" key="4">
    <source>
        <dbReference type="Google" id="ProtNLM"/>
    </source>
</evidence>
<organism evidence="2 3">
    <name type="scientific">Marinibaculum pumilum</name>
    <dbReference type="NCBI Taxonomy" id="1766165"/>
    <lineage>
        <taxon>Bacteria</taxon>
        <taxon>Pseudomonadati</taxon>
        <taxon>Pseudomonadota</taxon>
        <taxon>Alphaproteobacteria</taxon>
        <taxon>Rhodospirillales</taxon>
        <taxon>Rhodospirillaceae</taxon>
        <taxon>Marinibaculum</taxon>
    </lineage>
</organism>
<feature type="transmembrane region" description="Helical" evidence="1">
    <location>
        <begin position="130"/>
        <end position="148"/>
    </location>
</feature>
<feature type="transmembrane region" description="Helical" evidence="1">
    <location>
        <begin position="484"/>
        <end position="506"/>
    </location>
</feature>
<feature type="transmembrane region" description="Helical" evidence="1">
    <location>
        <begin position="182"/>
        <end position="199"/>
    </location>
</feature>
<dbReference type="EMBL" id="JBHRTR010000031">
    <property type="protein sequence ID" value="MFC3229302.1"/>
    <property type="molecule type" value="Genomic_DNA"/>
</dbReference>
<feature type="transmembrane region" description="Helical" evidence="1">
    <location>
        <begin position="92"/>
        <end position="110"/>
    </location>
</feature>
<dbReference type="RefSeq" id="WP_379903369.1">
    <property type="nucleotide sequence ID" value="NZ_JBHRTR010000031.1"/>
</dbReference>
<evidence type="ECO:0000313" key="2">
    <source>
        <dbReference type="EMBL" id="MFC3229302.1"/>
    </source>
</evidence>
<feature type="transmembrane region" description="Helical" evidence="1">
    <location>
        <begin position="378"/>
        <end position="396"/>
    </location>
</feature>
<keyword evidence="1" id="KW-1133">Transmembrane helix</keyword>
<keyword evidence="3" id="KW-1185">Reference proteome</keyword>
<keyword evidence="1" id="KW-0472">Membrane</keyword>
<feature type="transmembrane region" description="Helical" evidence="1">
    <location>
        <begin position="230"/>
        <end position="247"/>
    </location>
</feature>
<feature type="transmembrane region" description="Helical" evidence="1">
    <location>
        <begin position="267"/>
        <end position="288"/>
    </location>
</feature>
<feature type="transmembrane region" description="Helical" evidence="1">
    <location>
        <begin position="29"/>
        <end position="48"/>
    </location>
</feature>
<protein>
    <recommendedName>
        <fullName evidence="4">YfhO family protein</fullName>
    </recommendedName>
</protein>
<feature type="transmembrane region" description="Helical" evidence="1">
    <location>
        <begin position="60"/>
        <end position="80"/>
    </location>
</feature>
<proteinExistence type="predicted"/>
<accession>A0ABV7L3W4</accession>